<dbReference type="Pfam" id="PF07584">
    <property type="entry name" value="BatA"/>
    <property type="match status" value="1"/>
</dbReference>
<dbReference type="PROSITE" id="PS50234">
    <property type="entry name" value="VWFA"/>
    <property type="match status" value="1"/>
</dbReference>
<keyword evidence="8" id="KW-1185">Reference proteome</keyword>
<dbReference type="PANTHER" id="PTHR22550:SF5">
    <property type="entry name" value="LEUCINE ZIPPER PROTEIN 4"/>
    <property type="match status" value="1"/>
</dbReference>
<dbReference type="OrthoDB" id="6206554at2"/>
<organism evidence="7 8">
    <name type="scientific">Confluentibacter flavum</name>
    <dbReference type="NCBI Taxonomy" id="1909700"/>
    <lineage>
        <taxon>Bacteria</taxon>
        <taxon>Pseudomonadati</taxon>
        <taxon>Bacteroidota</taxon>
        <taxon>Flavobacteriia</taxon>
        <taxon>Flavobacteriales</taxon>
        <taxon>Flavobacteriaceae</taxon>
        <taxon>Confluentibacter</taxon>
    </lineage>
</organism>
<keyword evidence="4 5" id="KW-0472">Membrane</keyword>
<protein>
    <submittedName>
        <fullName evidence="7">Aerotolerance regulator BatA</fullName>
    </submittedName>
</protein>
<accession>A0A2N3HJ53</accession>
<evidence type="ECO:0000256" key="1">
    <source>
        <dbReference type="ARBA" id="ARBA00022475"/>
    </source>
</evidence>
<gene>
    <name evidence="7" type="ORF">CSW08_10385</name>
</gene>
<dbReference type="CDD" id="cd01467">
    <property type="entry name" value="vWA_BatA_type"/>
    <property type="match status" value="1"/>
</dbReference>
<dbReference type="Proteomes" id="UP000233435">
    <property type="component" value="Unassembled WGS sequence"/>
</dbReference>
<dbReference type="SUPFAM" id="SSF53300">
    <property type="entry name" value="vWA-like"/>
    <property type="match status" value="1"/>
</dbReference>
<sequence>MFEGIDFVNKEFFWLLLALPLAILWYILKHKSQTAELKISSLKGFKITRSALPKFKHALFVLRLLALALLITALARPQRVDTSTKTKTTRGIDIVMAIDVSASMLAKDLSPNRLDALKEVASEFIKGRPNDRIGLVEYAGESYTKTPITSDKAIVLRSLNDIKYNTVIEGGTAIGMGLATAVNRLKDSKAKSRIIILLTDGVNNSGFIDPKIASELAVEYGIKVYTIGLGSNGMALSPIGINSRTGDFEYARIQVEIDEALLKEIAKVTGGTYFRATNNQKLEDIYNEINKLEKTEIEEFKYSNYQELYRPLVLLALGLLFLEFLLRHTLFRSFV</sequence>
<dbReference type="InterPro" id="IPR050768">
    <property type="entry name" value="UPF0353/GerABKA_families"/>
</dbReference>
<feature type="transmembrane region" description="Helical" evidence="5">
    <location>
        <begin position="12"/>
        <end position="28"/>
    </location>
</feature>
<dbReference type="Gene3D" id="3.40.50.410">
    <property type="entry name" value="von Willebrand factor, type A domain"/>
    <property type="match status" value="1"/>
</dbReference>
<comment type="caution">
    <text evidence="7">The sequence shown here is derived from an EMBL/GenBank/DDBJ whole genome shotgun (WGS) entry which is preliminary data.</text>
</comment>
<evidence type="ECO:0000313" key="7">
    <source>
        <dbReference type="EMBL" id="PKQ45010.1"/>
    </source>
</evidence>
<reference evidence="7 8" key="1">
    <citation type="submission" date="2017-12" db="EMBL/GenBank/DDBJ databases">
        <title>Confluentibacter flavum sp. nov., isolated from the saline lake.</title>
        <authorList>
            <person name="Yu L."/>
        </authorList>
    </citation>
    <scope>NUCLEOTIDE SEQUENCE [LARGE SCALE GENOMIC DNA]</scope>
    <source>
        <strain evidence="7 8">3B</strain>
    </source>
</reference>
<dbReference type="RefSeq" id="WP_106659818.1">
    <property type="nucleotide sequence ID" value="NZ_PJEO01000036.1"/>
</dbReference>
<keyword evidence="3 5" id="KW-1133">Transmembrane helix</keyword>
<feature type="domain" description="VWFA" evidence="6">
    <location>
        <begin position="93"/>
        <end position="289"/>
    </location>
</feature>
<dbReference type="InterPro" id="IPR036465">
    <property type="entry name" value="vWFA_dom_sf"/>
</dbReference>
<name>A0A2N3HJ53_9FLAO</name>
<evidence type="ECO:0000256" key="3">
    <source>
        <dbReference type="ARBA" id="ARBA00022989"/>
    </source>
</evidence>
<proteinExistence type="predicted"/>
<dbReference type="EMBL" id="PJEO01000036">
    <property type="protein sequence ID" value="PKQ45010.1"/>
    <property type="molecule type" value="Genomic_DNA"/>
</dbReference>
<evidence type="ECO:0000256" key="4">
    <source>
        <dbReference type="ARBA" id="ARBA00023136"/>
    </source>
</evidence>
<dbReference type="InterPro" id="IPR024163">
    <property type="entry name" value="Aerotolerance_reg_N"/>
</dbReference>
<keyword evidence="2 5" id="KW-0812">Transmembrane</keyword>
<dbReference type="PANTHER" id="PTHR22550">
    <property type="entry name" value="SPORE GERMINATION PROTEIN"/>
    <property type="match status" value="1"/>
</dbReference>
<dbReference type="AlphaFoldDB" id="A0A2N3HJ53"/>
<keyword evidence="1" id="KW-1003">Cell membrane</keyword>
<dbReference type="SMART" id="SM00327">
    <property type="entry name" value="VWA"/>
    <property type="match status" value="1"/>
</dbReference>
<feature type="transmembrane region" description="Helical" evidence="5">
    <location>
        <begin position="58"/>
        <end position="75"/>
    </location>
</feature>
<dbReference type="InterPro" id="IPR033881">
    <property type="entry name" value="vWA_BatA_type"/>
</dbReference>
<feature type="transmembrane region" description="Helical" evidence="5">
    <location>
        <begin position="308"/>
        <end position="326"/>
    </location>
</feature>
<dbReference type="InterPro" id="IPR002035">
    <property type="entry name" value="VWF_A"/>
</dbReference>
<evidence type="ECO:0000313" key="8">
    <source>
        <dbReference type="Proteomes" id="UP000233435"/>
    </source>
</evidence>
<evidence type="ECO:0000256" key="5">
    <source>
        <dbReference type="SAM" id="Phobius"/>
    </source>
</evidence>
<dbReference type="Pfam" id="PF00092">
    <property type="entry name" value="VWA"/>
    <property type="match status" value="1"/>
</dbReference>
<evidence type="ECO:0000259" key="6">
    <source>
        <dbReference type="PROSITE" id="PS50234"/>
    </source>
</evidence>
<evidence type="ECO:0000256" key="2">
    <source>
        <dbReference type="ARBA" id="ARBA00022692"/>
    </source>
</evidence>